<sequence length="512" mass="56262">MKSISAPPTRNALRLALLASVLGAAVPGASLAETVLTVAQRSDPQNLDPIDTFKISWGAIGSNVFEGLVFRGEDLELQPGLATSWEFLDEDRRIRFHLREGVEFQDGEPFDAAAVKYTFDRLLGEQGEKGPQRSNYTSIKEVVVVDDRTVDFLMNRPDPVLLTKLAGYGAMIVPPDYIEKVGEEAFDMKPIGTGPFRVEEYTPGVGVKLVKSDSYWNGAAKVDAVNIRFIPEDATRMAELQSGGVDIALDIPKPSVDTIRKSRNLELVSVDGPTVSLTRFNTQSGITADPRVRRAIAHAIDTNAIIQSLLGGMASPIASAQGAKSFGNDPDLAPYAYDPELAKTLLAEAGVAPGTEISLDYPSNDNTFREVSQVMAAYLGMVGLNLSVHPYEYNVYYNDILPNGKTGALYYYAWGGWTFDFDNTAYLLYHSGERQNAYISDPTLDALLEQQRDTYDQQVRLTALQGVADYVYEHTLDLPLYNEATLYAVNKRVGGFVPAPDNRLRYMNVTVQ</sequence>
<evidence type="ECO:0000256" key="1">
    <source>
        <dbReference type="ARBA" id="ARBA00004418"/>
    </source>
</evidence>
<dbReference type="PANTHER" id="PTHR30290">
    <property type="entry name" value="PERIPLASMIC BINDING COMPONENT OF ABC TRANSPORTER"/>
    <property type="match status" value="1"/>
</dbReference>
<dbReference type="RefSeq" id="WP_211784909.1">
    <property type="nucleotide sequence ID" value="NZ_CP047289.1"/>
</dbReference>
<evidence type="ECO:0000256" key="4">
    <source>
        <dbReference type="ARBA" id="ARBA00022729"/>
    </source>
</evidence>
<keyword evidence="8" id="KW-1185">Reference proteome</keyword>
<evidence type="ECO:0000259" key="6">
    <source>
        <dbReference type="Pfam" id="PF00496"/>
    </source>
</evidence>
<dbReference type="GO" id="GO:1904680">
    <property type="term" value="F:peptide transmembrane transporter activity"/>
    <property type="evidence" value="ECO:0007669"/>
    <property type="project" value="TreeGrafter"/>
</dbReference>
<keyword evidence="3" id="KW-0813">Transport</keyword>
<dbReference type="SUPFAM" id="SSF53850">
    <property type="entry name" value="Periplasmic binding protein-like II"/>
    <property type="match status" value="1"/>
</dbReference>
<dbReference type="Gene3D" id="3.10.105.10">
    <property type="entry name" value="Dipeptide-binding Protein, Domain 3"/>
    <property type="match status" value="1"/>
</dbReference>
<dbReference type="GO" id="GO:0030288">
    <property type="term" value="C:outer membrane-bounded periplasmic space"/>
    <property type="evidence" value="ECO:0007669"/>
    <property type="project" value="UniProtKB-ARBA"/>
</dbReference>
<dbReference type="Pfam" id="PF00496">
    <property type="entry name" value="SBP_bac_5"/>
    <property type="match status" value="1"/>
</dbReference>
<dbReference type="KEGG" id="fap:GR316_04880"/>
<accession>A0A8J8MST9</accession>
<dbReference type="InterPro" id="IPR039424">
    <property type="entry name" value="SBP_5"/>
</dbReference>
<dbReference type="InterPro" id="IPR030678">
    <property type="entry name" value="Peptide/Ni-bd"/>
</dbReference>
<comment type="similarity">
    <text evidence="2">Belongs to the bacterial solute-binding protein 5 family.</text>
</comment>
<feature type="chain" id="PRO_5035190623" evidence="5">
    <location>
        <begin position="33"/>
        <end position="512"/>
    </location>
</feature>
<dbReference type="Proteomes" id="UP000679284">
    <property type="component" value="Chromosome"/>
</dbReference>
<organism evidence="7 8">
    <name type="scientific">Falsirhodobacter algicola</name>
    <dbReference type="NCBI Taxonomy" id="2692330"/>
    <lineage>
        <taxon>Bacteria</taxon>
        <taxon>Pseudomonadati</taxon>
        <taxon>Pseudomonadota</taxon>
        <taxon>Alphaproteobacteria</taxon>
        <taxon>Rhodobacterales</taxon>
        <taxon>Paracoccaceae</taxon>
        <taxon>Falsirhodobacter</taxon>
    </lineage>
</organism>
<dbReference type="PANTHER" id="PTHR30290:SF9">
    <property type="entry name" value="OLIGOPEPTIDE-BINDING PROTEIN APPA"/>
    <property type="match status" value="1"/>
</dbReference>
<evidence type="ECO:0000313" key="8">
    <source>
        <dbReference type="Proteomes" id="UP000679284"/>
    </source>
</evidence>
<dbReference type="EMBL" id="CP047289">
    <property type="protein sequence ID" value="QUS35663.1"/>
    <property type="molecule type" value="Genomic_DNA"/>
</dbReference>
<dbReference type="PIRSF" id="PIRSF002741">
    <property type="entry name" value="MppA"/>
    <property type="match status" value="1"/>
</dbReference>
<feature type="signal peptide" evidence="5">
    <location>
        <begin position="1"/>
        <end position="32"/>
    </location>
</feature>
<feature type="domain" description="Solute-binding protein family 5" evidence="6">
    <location>
        <begin position="76"/>
        <end position="434"/>
    </location>
</feature>
<evidence type="ECO:0000256" key="3">
    <source>
        <dbReference type="ARBA" id="ARBA00022448"/>
    </source>
</evidence>
<dbReference type="GO" id="GO:0043190">
    <property type="term" value="C:ATP-binding cassette (ABC) transporter complex"/>
    <property type="evidence" value="ECO:0007669"/>
    <property type="project" value="InterPro"/>
</dbReference>
<protein>
    <submittedName>
        <fullName evidence="7">ABC transporter substrate-binding protein</fullName>
    </submittedName>
</protein>
<gene>
    <name evidence="7" type="ORF">GR316_04880</name>
</gene>
<evidence type="ECO:0000256" key="2">
    <source>
        <dbReference type="ARBA" id="ARBA00005695"/>
    </source>
</evidence>
<dbReference type="AlphaFoldDB" id="A0A8J8MST9"/>
<comment type="subcellular location">
    <subcellularLocation>
        <location evidence="1">Periplasm</location>
    </subcellularLocation>
</comment>
<evidence type="ECO:0000256" key="5">
    <source>
        <dbReference type="SAM" id="SignalP"/>
    </source>
</evidence>
<evidence type="ECO:0000313" key="7">
    <source>
        <dbReference type="EMBL" id="QUS35663.1"/>
    </source>
</evidence>
<name>A0A8J8MST9_9RHOB</name>
<dbReference type="Gene3D" id="3.90.76.10">
    <property type="entry name" value="Dipeptide-binding Protein, Domain 1"/>
    <property type="match status" value="1"/>
</dbReference>
<keyword evidence="4 5" id="KW-0732">Signal</keyword>
<dbReference type="Gene3D" id="3.40.190.10">
    <property type="entry name" value="Periplasmic binding protein-like II"/>
    <property type="match status" value="1"/>
</dbReference>
<dbReference type="InterPro" id="IPR000914">
    <property type="entry name" value="SBP_5_dom"/>
</dbReference>
<dbReference type="GO" id="GO:0015833">
    <property type="term" value="P:peptide transport"/>
    <property type="evidence" value="ECO:0007669"/>
    <property type="project" value="TreeGrafter"/>
</dbReference>
<proteinExistence type="inferred from homology"/>
<reference evidence="7" key="1">
    <citation type="submission" date="2020-01" db="EMBL/GenBank/DDBJ databases">
        <authorList>
            <person name="Yang Y."/>
            <person name="Kwon Y.M."/>
        </authorList>
    </citation>
    <scope>NUCLEOTIDE SEQUENCE</scope>
    <source>
        <strain evidence="7">PG104</strain>
    </source>
</reference>